<evidence type="ECO:0000313" key="4">
    <source>
        <dbReference type="EMBL" id="AGI66689.1"/>
    </source>
</evidence>
<feature type="domain" description="Bacterial surface antigen (D15)" evidence="3">
    <location>
        <begin position="295"/>
        <end position="593"/>
    </location>
</feature>
<keyword evidence="2" id="KW-0472">Membrane</keyword>
<accession>M9R223</accession>
<reference evidence="4 5" key="1">
    <citation type="journal article" date="2013" name="PLoS ONE">
        <title>Poles Apart: Arctic and Antarctic Octadecabacter strains Share High Genome Plasticity and a New Type of Xanthorhodopsin.</title>
        <authorList>
            <person name="Vollmers J."/>
            <person name="Voget S."/>
            <person name="Dietrich S."/>
            <person name="Gollnow K."/>
            <person name="Smits M."/>
            <person name="Meyer K."/>
            <person name="Brinkhoff T."/>
            <person name="Simon M."/>
            <person name="Daniel R."/>
        </authorList>
    </citation>
    <scope>NUCLEOTIDE SEQUENCE [LARGE SCALE GENOMIC DNA]</scope>
    <source>
        <strain evidence="4 5">307</strain>
    </source>
</reference>
<dbReference type="Proteomes" id="UP000005307">
    <property type="component" value="Chromosome"/>
</dbReference>
<dbReference type="AlphaFoldDB" id="M9R223"/>
<gene>
    <name evidence="4" type="ORF">OAN307_c09740</name>
</gene>
<dbReference type="GO" id="GO:0019867">
    <property type="term" value="C:outer membrane"/>
    <property type="evidence" value="ECO:0007669"/>
    <property type="project" value="InterPro"/>
</dbReference>
<dbReference type="Gene3D" id="3.10.20.310">
    <property type="entry name" value="membrane protein fhac"/>
    <property type="match status" value="1"/>
</dbReference>
<dbReference type="RefSeq" id="WP_015498732.1">
    <property type="nucleotide sequence ID" value="NC_020911.1"/>
</dbReference>
<evidence type="ECO:0000256" key="1">
    <source>
        <dbReference type="ARBA" id="ARBA00004370"/>
    </source>
</evidence>
<comment type="subcellular location">
    <subcellularLocation>
        <location evidence="1">Membrane</location>
    </subcellularLocation>
</comment>
<dbReference type="InterPro" id="IPR000184">
    <property type="entry name" value="Bac_surfAg_D15"/>
</dbReference>
<keyword evidence="5" id="KW-1185">Reference proteome</keyword>
<protein>
    <submittedName>
        <fullName evidence="4">Surface antigen-like protein</fullName>
    </submittedName>
</protein>
<dbReference type="eggNOG" id="COG0729">
    <property type="taxonomic scope" value="Bacteria"/>
</dbReference>
<name>M9R223_9RHOB</name>
<evidence type="ECO:0000256" key="2">
    <source>
        <dbReference type="ARBA" id="ARBA00023136"/>
    </source>
</evidence>
<dbReference type="Gene3D" id="2.40.160.50">
    <property type="entry name" value="membrane protein fhac: a member of the omp85/tpsb transporter family"/>
    <property type="match status" value="1"/>
</dbReference>
<dbReference type="HOGENOM" id="CLU_018618_0_1_5"/>
<proteinExistence type="predicted"/>
<dbReference type="EMBL" id="CP003740">
    <property type="protein sequence ID" value="AGI66689.1"/>
    <property type="molecule type" value="Genomic_DNA"/>
</dbReference>
<dbReference type="STRING" id="391626.OAN307_c09740"/>
<dbReference type="Pfam" id="PF01103">
    <property type="entry name" value="Omp85"/>
    <property type="match status" value="1"/>
</dbReference>
<evidence type="ECO:0000259" key="3">
    <source>
        <dbReference type="Pfam" id="PF01103"/>
    </source>
</evidence>
<dbReference type="OrthoDB" id="9769707at2"/>
<evidence type="ECO:0000313" key="5">
    <source>
        <dbReference type="Proteomes" id="UP000005307"/>
    </source>
</evidence>
<organism evidence="4 5">
    <name type="scientific">Octadecabacter antarcticus 307</name>
    <dbReference type="NCBI Taxonomy" id="391626"/>
    <lineage>
        <taxon>Bacteria</taxon>
        <taxon>Pseudomonadati</taxon>
        <taxon>Pseudomonadota</taxon>
        <taxon>Alphaproteobacteria</taxon>
        <taxon>Rhodobacterales</taxon>
        <taxon>Roseobacteraceae</taxon>
        <taxon>Octadecabacter</taxon>
    </lineage>
</organism>
<dbReference type="KEGG" id="oat:OAN307_c09740"/>
<sequence>MRKIIPILALMSWIFPSGSSSQDVRLDAPQADEELQTVLTAASLTLALERDGDDAPQDYVAAARADYRRLLTGLYAEGFYGGTISILIDGIEAAGIDPLVPRNTVETVVLSVTPGPQFTFGRADIEPLARGTHLPGAFATGNTASSDDISDAASAAVVGWRNAGRPLAQTDGQTITARHLDEKLDVSIIIAPGPELSFGEVVVTGNVAVRTERILAIAGLRGRTFDPADILRAEANLRRTGAFTSATIIEGEAPEGSTLPMTIAVVEQIPRRIGAGVEFSTVSGLTLSGYWLHRNLLGGAERFRVDGEIAGLSSGTAGTDYSLGAAYLRPATFRQDTDLYIIANIAQLDEPSFFERDARVEVGIIRRIYDDVILEYGFGYAVGEVSDALGDRTYSLIYAPLEGTIDQRTNVLDPTSGYYANLLVTPFLGLNGADSGARIFGDGRIYRSFGQNGRVTFALRGQIGSILGADAADVPASYLFYSGGGGTVRGQPYQSLSVDLGGGNEIGGTSFFGAQFEARVDVTDTIGVVGFYDTGFVGADAVPFENGDWHAGAGLGLRYNTGIGPIRLDMATPMTGDDAGKQIEVYIGIGQSF</sequence>